<keyword evidence="2" id="KW-1003">Cell membrane</keyword>
<keyword evidence="3 9" id="KW-0812">Transmembrane</keyword>
<feature type="domain" description="Sulfatase N-terminal" evidence="10">
    <location>
        <begin position="269"/>
        <end position="541"/>
    </location>
</feature>
<dbReference type="Pfam" id="PF00884">
    <property type="entry name" value="Sulfatase"/>
    <property type="match status" value="1"/>
</dbReference>
<keyword evidence="4 9" id="KW-1133">Transmembrane helix</keyword>
<evidence type="ECO:0000313" key="11">
    <source>
        <dbReference type="EMBL" id="TMM31914.1"/>
    </source>
</evidence>
<keyword evidence="7" id="KW-0464">Manganese</keyword>
<evidence type="ECO:0000256" key="8">
    <source>
        <dbReference type="PIRSR" id="PIRSR005091-3"/>
    </source>
</evidence>
<dbReference type="InterPro" id="IPR000917">
    <property type="entry name" value="Sulfatase_N"/>
</dbReference>
<feature type="binding site" evidence="8">
    <location>
        <position position="488"/>
    </location>
    <ligand>
        <name>Mn(2+)</name>
        <dbReference type="ChEBI" id="CHEBI:29035"/>
    </ligand>
</feature>
<dbReference type="AlphaFoldDB" id="A0A5S3NBU1"/>
<accession>A0A5S3NBU1</accession>
<keyword evidence="7" id="KW-0479">Metal-binding</keyword>
<dbReference type="Gene3D" id="3.40.720.10">
    <property type="entry name" value="Alkaline Phosphatase, subunit A"/>
    <property type="match status" value="1"/>
</dbReference>
<dbReference type="PANTHER" id="PTHR47371:SF3">
    <property type="entry name" value="PHOSPHOGLYCEROL TRANSFERASE I"/>
    <property type="match status" value="1"/>
</dbReference>
<dbReference type="Proteomes" id="UP000307140">
    <property type="component" value="Unassembled WGS sequence"/>
</dbReference>
<reference evidence="11 12" key="1">
    <citation type="submission" date="2019-05" db="EMBL/GenBank/DDBJ databases">
        <title>Polaribacter aestuariivivens sp. nov., isolated from a tidal flat.</title>
        <authorList>
            <person name="Yoon J.-H."/>
        </authorList>
    </citation>
    <scope>NUCLEOTIDE SEQUENCE [LARGE SCALE GENOMIC DNA]</scope>
    <source>
        <strain evidence="11 12">DBTF-3</strain>
    </source>
</reference>
<organism evidence="11 12">
    <name type="scientific">Polaribacter aestuariivivens</name>
    <dbReference type="NCBI Taxonomy" id="2304626"/>
    <lineage>
        <taxon>Bacteria</taxon>
        <taxon>Pseudomonadati</taxon>
        <taxon>Bacteroidota</taxon>
        <taxon>Flavobacteriia</taxon>
        <taxon>Flavobacteriales</taxon>
        <taxon>Flavobacteriaceae</taxon>
    </lineage>
</organism>
<dbReference type="EMBL" id="VANR01000001">
    <property type="protein sequence ID" value="TMM31914.1"/>
    <property type="molecule type" value="Genomic_DNA"/>
</dbReference>
<sequence length="618" mass="71248">MKSIKNRLLFNLTYFFLWVSYFVFARLFFLLFNFDKTKELDIVTILKTFVYGLRLDCSFASYLSIIPFLLIIFTIFFQPKIIEKIIKYYSYILIVLVTIFLLLDVGLYEAWGVRLDTTFFTYLNTPEVMLASVSSFQIILGTLFLVIFSFIFIKWFQKNIHLKMKNINKGSWLQTPLFLIITAVLIIPLRGGLQTIPVNQSNVYFSDKMFANHAAINFIWNFFNVLSHKSDTGNPYKFFDDDVAKKIISKRKNTLLTASKDSILNTTKPNVILIIWESLTAKVVGSLGGEPHVTENLNRLSKEGVLFTNFYANGDRTDKGIPAILSGYYPQPTKSIMKMPNKTRSLPMLPQKMINLGYKTSFYHGGDLNFGNMNTYLRNSGITDFVDGDDFDKKDWNSKWGAHDHVFMKRFTDDLRGMQKEPFFKIALTLTSHEPYEIIGDYKFGKDTNENKFRSAHAYTDQVIGDFIENAKKQPWYKNTLIIILSDHGHRSPKHEGVFNSPKKFKIPMLWLGGALQQKGIEINNISSQIDLPFTLLDLLNGDNTDFSFSKNIFNNSSKQYAHYIFNNGFGTYTKNGLFVYDFTSNKTILERGKETSQLDSLGKAISQNAYQDFLDRK</sequence>
<keyword evidence="5 9" id="KW-0472">Membrane</keyword>
<gene>
    <name evidence="11" type="ORF">FDT66_00135</name>
</gene>
<evidence type="ECO:0000256" key="4">
    <source>
        <dbReference type="ARBA" id="ARBA00022989"/>
    </source>
</evidence>
<dbReference type="CDD" id="cd16015">
    <property type="entry name" value="LTA_synthase"/>
    <property type="match status" value="1"/>
</dbReference>
<name>A0A5S3NBU1_9FLAO</name>
<evidence type="ECO:0000256" key="3">
    <source>
        <dbReference type="ARBA" id="ARBA00022692"/>
    </source>
</evidence>
<dbReference type="OrthoDB" id="9777768at2"/>
<evidence type="ECO:0000256" key="6">
    <source>
        <dbReference type="PIRSR" id="PIRSR005091-1"/>
    </source>
</evidence>
<feature type="binding site" evidence="8">
    <location>
        <position position="317"/>
    </location>
    <ligand>
        <name>Mn(2+)</name>
        <dbReference type="ChEBI" id="CHEBI:29035"/>
    </ligand>
</feature>
<evidence type="ECO:0000259" key="10">
    <source>
        <dbReference type="Pfam" id="PF00884"/>
    </source>
</evidence>
<proteinExistence type="predicted"/>
<dbReference type="PANTHER" id="PTHR47371">
    <property type="entry name" value="LIPOTEICHOIC ACID SYNTHASE"/>
    <property type="match status" value="1"/>
</dbReference>
<dbReference type="RefSeq" id="WP_138534128.1">
    <property type="nucleotide sequence ID" value="NZ_VANR01000001.1"/>
</dbReference>
<dbReference type="GO" id="GO:0005886">
    <property type="term" value="C:plasma membrane"/>
    <property type="evidence" value="ECO:0007669"/>
    <property type="project" value="UniProtKB-SubCell"/>
</dbReference>
<feature type="binding site" evidence="8">
    <location>
        <position position="277"/>
    </location>
    <ligand>
        <name>Mn(2+)</name>
        <dbReference type="ChEBI" id="CHEBI:29035"/>
    </ligand>
</feature>
<feature type="transmembrane region" description="Helical" evidence="9">
    <location>
        <begin position="59"/>
        <end position="77"/>
    </location>
</feature>
<feature type="transmembrane region" description="Helical" evidence="9">
    <location>
        <begin position="89"/>
        <end position="108"/>
    </location>
</feature>
<dbReference type="PIRSF" id="PIRSF005091">
    <property type="entry name" value="Mmb_sulf_HI1246"/>
    <property type="match status" value="1"/>
</dbReference>
<evidence type="ECO:0000256" key="9">
    <source>
        <dbReference type="SAM" id="Phobius"/>
    </source>
</evidence>
<feature type="binding site" evidence="8">
    <location>
        <position position="487"/>
    </location>
    <ligand>
        <name>Mn(2+)</name>
        <dbReference type="ChEBI" id="CHEBI:29035"/>
    </ligand>
</feature>
<dbReference type="InterPro" id="IPR017850">
    <property type="entry name" value="Alkaline_phosphatase_core_sf"/>
</dbReference>
<comment type="caution">
    <text evidence="11">The sequence shown here is derived from an EMBL/GenBank/DDBJ whole genome shotgun (WGS) entry which is preliminary data.</text>
</comment>
<evidence type="ECO:0000256" key="7">
    <source>
        <dbReference type="PIRSR" id="PIRSR005091-2"/>
    </source>
</evidence>
<evidence type="ECO:0000256" key="2">
    <source>
        <dbReference type="ARBA" id="ARBA00022475"/>
    </source>
</evidence>
<dbReference type="Gene3D" id="3.30.1120.80">
    <property type="match status" value="1"/>
</dbReference>
<feature type="transmembrane region" description="Helical" evidence="9">
    <location>
        <begin position="173"/>
        <end position="193"/>
    </location>
</feature>
<feature type="transmembrane region" description="Helical" evidence="9">
    <location>
        <begin position="12"/>
        <end position="32"/>
    </location>
</feature>
<feature type="transmembrane region" description="Helical" evidence="9">
    <location>
        <begin position="128"/>
        <end position="153"/>
    </location>
</feature>
<keyword evidence="12" id="KW-1185">Reference proteome</keyword>
<feature type="active site" evidence="6">
    <location>
        <position position="317"/>
    </location>
</feature>
<dbReference type="GO" id="GO:0046872">
    <property type="term" value="F:metal ion binding"/>
    <property type="evidence" value="ECO:0007669"/>
    <property type="project" value="UniProtKB-KW"/>
</dbReference>
<evidence type="ECO:0000256" key="1">
    <source>
        <dbReference type="ARBA" id="ARBA00004651"/>
    </source>
</evidence>
<protein>
    <submittedName>
        <fullName evidence="11">LTA synthase family protein</fullName>
    </submittedName>
</protein>
<evidence type="ECO:0000256" key="5">
    <source>
        <dbReference type="ARBA" id="ARBA00023136"/>
    </source>
</evidence>
<comment type="subcellular location">
    <subcellularLocation>
        <location evidence="1">Cell membrane</location>
        <topology evidence="1">Multi-pass membrane protein</topology>
    </subcellularLocation>
</comment>
<evidence type="ECO:0000313" key="12">
    <source>
        <dbReference type="Proteomes" id="UP000307140"/>
    </source>
</evidence>
<dbReference type="InterPro" id="IPR012160">
    <property type="entry name" value="LtaS-like"/>
</dbReference>
<feature type="binding site" evidence="7">
    <location>
        <position position="433"/>
    </location>
    <ligand>
        <name>substrate</name>
    </ligand>
</feature>
<dbReference type="InterPro" id="IPR050448">
    <property type="entry name" value="OpgB/LTA_synthase_biosynth"/>
</dbReference>
<dbReference type="SUPFAM" id="SSF53649">
    <property type="entry name" value="Alkaline phosphatase-like"/>
    <property type="match status" value="1"/>
</dbReference>